<keyword evidence="2" id="KW-0732">Signal</keyword>
<protein>
    <submittedName>
        <fullName evidence="5">Whey acidic protein-like</fullName>
    </submittedName>
</protein>
<dbReference type="AlphaFoldDB" id="A0A8B7PZX5"/>
<dbReference type="InterPro" id="IPR008197">
    <property type="entry name" value="WAP_dom"/>
</dbReference>
<dbReference type="Gene3D" id="4.10.75.10">
    <property type="entry name" value="Elafin-like"/>
    <property type="match status" value="2"/>
</dbReference>
<keyword evidence="1" id="KW-0646">Protease inhibitor</keyword>
<evidence type="ECO:0000259" key="3">
    <source>
        <dbReference type="PROSITE" id="PS51390"/>
    </source>
</evidence>
<dbReference type="SMART" id="SM00217">
    <property type="entry name" value="WAP"/>
    <property type="match status" value="2"/>
</dbReference>
<proteinExistence type="predicted"/>
<dbReference type="GeneID" id="109373010"/>
<feature type="domain" description="WAP" evidence="3">
    <location>
        <begin position="23"/>
        <end position="77"/>
    </location>
</feature>
<accession>A0A8B7PZX5</accession>
<feature type="domain" description="WAP" evidence="3">
    <location>
        <begin position="80"/>
        <end position="130"/>
    </location>
</feature>
<dbReference type="GO" id="GO:0004867">
    <property type="term" value="F:serine-type endopeptidase inhibitor activity"/>
    <property type="evidence" value="ECO:0007669"/>
    <property type="project" value="TreeGrafter"/>
</dbReference>
<sequence>MHCLASLVLALLALEATLTLVPAATLPGQAAVCPDLSFSSSSSEESCVNACVTDQNCPQGTKCCTQSPCGRSCMVPLIVRVPKAGHCPQVQALPNPGPCTEISECSGDDQCDSNKKCCFSLCAMRCLEPTAEDHLQ</sequence>
<name>A0A8B7PZX5_HIPAR</name>
<dbReference type="OrthoDB" id="6060011at2759"/>
<reference evidence="5" key="1">
    <citation type="submission" date="2025-08" db="UniProtKB">
        <authorList>
            <consortium name="RefSeq"/>
        </authorList>
    </citation>
    <scope>IDENTIFICATION</scope>
    <source>
        <tissue evidence="5">Muscle</tissue>
    </source>
</reference>
<dbReference type="PROSITE" id="PS51390">
    <property type="entry name" value="WAP"/>
    <property type="match status" value="2"/>
</dbReference>
<dbReference type="PRINTS" id="PR00003">
    <property type="entry name" value="4DISULPHCORE"/>
</dbReference>
<dbReference type="Pfam" id="PF00095">
    <property type="entry name" value="WAP"/>
    <property type="match status" value="2"/>
</dbReference>
<feature type="signal peptide" evidence="2">
    <location>
        <begin position="1"/>
        <end position="23"/>
    </location>
</feature>
<organism evidence="4 5">
    <name type="scientific">Hipposideros armiger</name>
    <name type="common">Great Himalayan leaf-nosed bat</name>
    <dbReference type="NCBI Taxonomy" id="186990"/>
    <lineage>
        <taxon>Eukaryota</taxon>
        <taxon>Metazoa</taxon>
        <taxon>Chordata</taxon>
        <taxon>Craniata</taxon>
        <taxon>Vertebrata</taxon>
        <taxon>Euteleostomi</taxon>
        <taxon>Mammalia</taxon>
        <taxon>Eutheria</taxon>
        <taxon>Laurasiatheria</taxon>
        <taxon>Chiroptera</taxon>
        <taxon>Yinpterochiroptera</taxon>
        <taxon>Rhinolophoidea</taxon>
        <taxon>Hipposideridae</taxon>
        <taxon>Hipposideros</taxon>
    </lineage>
</organism>
<evidence type="ECO:0000256" key="1">
    <source>
        <dbReference type="ARBA" id="ARBA00022690"/>
    </source>
</evidence>
<dbReference type="PANTHER" id="PTHR19441:SF27">
    <property type="entry name" value="WHEY ACIDIC PROTEIN"/>
    <property type="match status" value="1"/>
</dbReference>
<dbReference type="InterPro" id="IPR036645">
    <property type="entry name" value="Elafin-like_sf"/>
</dbReference>
<gene>
    <name evidence="5" type="primary">LOC109373010</name>
</gene>
<evidence type="ECO:0000313" key="5">
    <source>
        <dbReference type="RefSeq" id="XP_019482110.1"/>
    </source>
</evidence>
<dbReference type="GO" id="GO:0005615">
    <property type="term" value="C:extracellular space"/>
    <property type="evidence" value="ECO:0007669"/>
    <property type="project" value="TreeGrafter"/>
</dbReference>
<dbReference type="RefSeq" id="XP_019482110.1">
    <property type="nucleotide sequence ID" value="XM_019626565.1"/>
</dbReference>
<dbReference type="InterPro" id="IPR050514">
    <property type="entry name" value="WAP_four-disulfide_core"/>
</dbReference>
<dbReference type="SUPFAM" id="SSF57256">
    <property type="entry name" value="Elafin-like"/>
    <property type="match status" value="2"/>
</dbReference>
<dbReference type="GO" id="GO:0019731">
    <property type="term" value="P:antibacterial humoral response"/>
    <property type="evidence" value="ECO:0007669"/>
    <property type="project" value="TreeGrafter"/>
</dbReference>
<evidence type="ECO:0000313" key="4">
    <source>
        <dbReference type="Proteomes" id="UP000694851"/>
    </source>
</evidence>
<dbReference type="Proteomes" id="UP000694851">
    <property type="component" value="Unplaced"/>
</dbReference>
<keyword evidence="4" id="KW-1185">Reference proteome</keyword>
<dbReference type="GO" id="GO:0045087">
    <property type="term" value="P:innate immune response"/>
    <property type="evidence" value="ECO:0007669"/>
    <property type="project" value="TreeGrafter"/>
</dbReference>
<evidence type="ECO:0000256" key="2">
    <source>
        <dbReference type="SAM" id="SignalP"/>
    </source>
</evidence>
<dbReference type="PANTHER" id="PTHR19441">
    <property type="entry name" value="WHEY ACDIC PROTEIN WAP"/>
    <property type="match status" value="1"/>
</dbReference>
<feature type="chain" id="PRO_5034901002" evidence="2">
    <location>
        <begin position="24"/>
        <end position="136"/>
    </location>
</feature>
<dbReference type="KEGG" id="hai:109373010"/>